<dbReference type="EMBL" id="BAMV01000008">
    <property type="protein sequence ID" value="GAN59958.1"/>
    <property type="molecule type" value="Genomic_DNA"/>
</dbReference>
<accession>A0A0D6N308</accession>
<evidence type="ECO:0000313" key="4">
    <source>
        <dbReference type="EMBL" id="GEL57578.1"/>
    </source>
</evidence>
<dbReference type="AlphaFoldDB" id="A0A0D6N308"/>
<accession>A0A6N3SMA8</accession>
<evidence type="ECO:0000313" key="3">
    <source>
        <dbReference type="EMBL" id="GAN59958.1"/>
    </source>
</evidence>
<sequence length="46" mass="4842">MMRFTLGILALTMLALPLAGCGKKGSPHAPGPADKVIYPRSYPAND</sequence>
<evidence type="ECO:0000256" key="2">
    <source>
        <dbReference type="SAM" id="SignalP"/>
    </source>
</evidence>
<name>A0A0D6N308_9PROT</name>
<comment type="caution">
    <text evidence="3">The sequence shown here is derived from an EMBL/GenBank/DDBJ whole genome shotgun (WGS) entry which is preliminary data.</text>
</comment>
<dbReference type="RefSeq" id="WP_181015816.1">
    <property type="nucleotide sequence ID" value="NZ_BAMV01000008.1"/>
</dbReference>
<dbReference type="STRING" id="1231339.Abci_008_091"/>
<keyword evidence="6" id="KW-1185">Reference proteome</keyword>
<dbReference type="EMBL" id="BJVU01000001">
    <property type="protein sequence ID" value="GEL57578.1"/>
    <property type="molecule type" value="Genomic_DNA"/>
</dbReference>
<evidence type="ECO:0008006" key="7">
    <source>
        <dbReference type="Google" id="ProtNLM"/>
    </source>
</evidence>
<feature type="signal peptide" evidence="2">
    <location>
        <begin position="1"/>
        <end position="19"/>
    </location>
</feature>
<organism evidence="3 5">
    <name type="scientific">Acetobacter cibinongensis</name>
    <dbReference type="NCBI Taxonomy" id="146475"/>
    <lineage>
        <taxon>Bacteria</taxon>
        <taxon>Pseudomonadati</taxon>
        <taxon>Pseudomonadota</taxon>
        <taxon>Alphaproteobacteria</taxon>
        <taxon>Acetobacterales</taxon>
        <taxon>Acetobacteraceae</taxon>
        <taxon>Acetobacter</taxon>
    </lineage>
</organism>
<evidence type="ECO:0000256" key="1">
    <source>
        <dbReference type="SAM" id="MobiDB-lite"/>
    </source>
</evidence>
<evidence type="ECO:0000313" key="5">
    <source>
        <dbReference type="Proteomes" id="UP000032671"/>
    </source>
</evidence>
<feature type="chain" id="PRO_5030005731" description="Lipoprotein" evidence="2">
    <location>
        <begin position="20"/>
        <end position="46"/>
    </location>
</feature>
<dbReference type="Proteomes" id="UP000032671">
    <property type="component" value="Unassembled WGS sequence"/>
</dbReference>
<evidence type="ECO:0000313" key="6">
    <source>
        <dbReference type="Proteomes" id="UP000321891"/>
    </source>
</evidence>
<feature type="region of interest" description="Disordered" evidence="1">
    <location>
        <begin position="23"/>
        <end position="46"/>
    </location>
</feature>
<reference evidence="4 6" key="2">
    <citation type="submission" date="2019-07" db="EMBL/GenBank/DDBJ databases">
        <title>Whole genome shotgun sequence of Acetobacter cibinongensis NBRC 16605.</title>
        <authorList>
            <person name="Hosoyama A."/>
            <person name="Uohara A."/>
            <person name="Ohji S."/>
            <person name="Ichikawa N."/>
        </authorList>
    </citation>
    <scope>NUCLEOTIDE SEQUENCE [LARGE SCALE GENOMIC DNA]</scope>
    <source>
        <strain evidence="4 6">NBRC 16605</strain>
    </source>
</reference>
<dbReference type="Proteomes" id="UP000321891">
    <property type="component" value="Unassembled WGS sequence"/>
</dbReference>
<protein>
    <recommendedName>
        <fullName evidence="7">Lipoprotein</fullName>
    </recommendedName>
</protein>
<reference evidence="3 5" key="1">
    <citation type="submission" date="2012-11" db="EMBL/GenBank/DDBJ databases">
        <title>Whole genome sequence of Acetobacter cibinongensis 4H-1.</title>
        <authorList>
            <person name="Azuma Y."/>
            <person name="Higashiura N."/>
            <person name="Hirakawa H."/>
            <person name="Matsushita K."/>
        </authorList>
    </citation>
    <scope>NUCLEOTIDE SEQUENCE [LARGE SCALE GENOMIC DNA]</scope>
    <source>
        <strain evidence="3 5">4H-1</strain>
    </source>
</reference>
<proteinExistence type="predicted"/>
<gene>
    <name evidence="3" type="ORF">Abci_008_091</name>
    <name evidence="4" type="ORF">ACI01nite_01800</name>
</gene>
<keyword evidence="2" id="KW-0732">Signal</keyword>